<dbReference type="InterPro" id="IPR048020">
    <property type="entry name" value="Transpos_IS3"/>
</dbReference>
<evidence type="ECO:0000313" key="3">
    <source>
        <dbReference type="EMBL" id="MBB5266283.1"/>
    </source>
</evidence>
<evidence type="ECO:0000259" key="2">
    <source>
        <dbReference type="PROSITE" id="PS50994"/>
    </source>
</evidence>
<organism evidence="3 4">
    <name type="scientific">Catenibacillus scindens</name>
    <dbReference type="NCBI Taxonomy" id="673271"/>
    <lineage>
        <taxon>Bacteria</taxon>
        <taxon>Bacillati</taxon>
        <taxon>Bacillota</taxon>
        <taxon>Clostridia</taxon>
        <taxon>Lachnospirales</taxon>
        <taxon>Lachnospiraceae</taxon>
        <taxon>Catenibacillus</taxon>
    </lineage>
</organism>
<dbReference type="GO" id="GO:0015074">
    <property type="term" value="P:DNA integration"/>
    <property type="evidence" value="ECO:0007669"/>
    <property type="project" value="InterPro"/>
</dbReference>
<dbReference type="InterPro" id="IPR036397">
    <property type="entry name" value="RNaseH_sf"/>
</dbReference>
<accession>A0A7W8HE47</accession>
<comment type="caution">
    <text evidence="3">The sequence shown here is derived from an EMBL/GenBank/DDBJ whole genome shotgun (WGS) entry which is preliminary data.</text>
</comment>
<dbReference type="AlphaFoldDB" id="A0A7W8HE47"/>
<dbReference type="EMBL" id="JACHFW010000025">
    <property type="protein sequence ID" value="MBB5266283.1"/>
    <property type="molecule type" value="Genomic_DNA"/>
</dbReference>
<dbReference type="Proteomes" id="UP000543642">
    <property type="component" value="Unassembled WGS sequence"/>
</dbReference>
<proteinExistence type="predicted"/>
<dbReference type="InterPro" id="IPR050900">
    <property type="entry name" value="Transposase_IS3/IS150/IS904"/>
</dbReference>
<dbReference type="InterPro" id="IPR012337">
    <property type="entry name" value="RNaseH-like_sf"/>
</dbReference>
<keyword evidence="4" id="KW-1185">Reference proteome</keyword>
<dbReference type="SUPFAM" id="SSF53098">
    <property type="entry name" value="Ribonuclease H-like"/>
    <property type="match status" value="1"/>
</dbReference>
<protein>
    <submittedName>
        <fullName evidence="3">Transposase InsO family protein</fullName>
    </submittedName>
</protein>
<sequence length="202" mass="23689">MKQLQLPKMSTDKPSVSSKHDDHGACFNHLHQNFHQKAPNLVWVSDITYLKAGGKWYYLCIVMDLFSRKVISWHISANADAKLVITAFRKAYEKRNAPYGLMFHSDRGTQYTAFAFRQLLDSLNVVQSFSKKGYPFDNACCECFFKYLKKEETNRRHYHTLQELQLSIFEYIEGFYNSKRPHGSLHMLTPNEAETLYREQNT</sequence>
<dbReference type="NCBIfam" id="NF033516">
    <property type="entry name" value="transpos_IS3"/>
    <property type="match status" value="1"/>
</dbReference>
<reference evidence="3 4" key="1">
    <citation type="submission" date="2020-08" db="EMBL/GenBank/DDBJ databases">
        <title>Genomic Encyclopedia of Type Strains, Phase IV (KMG-IV): sequencing the most valuable type-strain genomes for metagenomic binning, comparative biology and taxonomic classification.</title>
        <authorList>
            <person name="Goeker M."/>
        </authorList>
    </citation>
    <scope>NUCLEOTIDE SEQUENCE [LARGE SCALE GENOMIC DNA]</scope>
    <source>
        <strain evidence="3 4">DSM 106146</strain>
    </source>
</reference>
<name>A0A7W8HE47_9FIRM</name>
<feature type="domain" description="Integrase catalytic" evidence="2">
    <location>
        <begin position="35"/>
        <end position="198"/>
    </location>
</feature>
<gene>
    <name evidence="3" type="ORF">HNP82_003440</name>
</gene>
<dbReference type="GO" id="GO:0003676">
    <property type="term" value="F:nucleic acid binding"/>
    <property type="evidence" value="ECO:0007669"/>
    <property type="project" value="InterPro"/>
</dbReference>
<dbReference type="PANTHER" id="PTHR46889:SF4">
    <property type="entry name" value="TRANSPOSASE INSO FOR INSERTION SEQUENCE ELEMENT IS911B-RELATED"/>
    <property type="match status" value="1"/>
</dbReference>
<dbReference type="PANTHER" id="PTHR46889">
    <property type="entry name" value="TRANSPOSASE INSF FOR INSERTION SEQUENCE IS3B-RELATED"/>
    <property type="match status" value="1"/>
</dbReference>
<dbReference type="PROSITE" id="PS50994">
    <property type="entry name" value="INTEGRASE"/>
    <property type="match status" value="1"/>
</dbReference>
<evidence type="ECO:0000313" key="4">
    <source>
        <dbReference type="Proteomes" id="UP000543642"/>
    </source>
</evidence>
<dbReference type="Pfam" id="PF00665">
    <property type="entry name" value="rve"/>
    <property type="match status" value="1"/>
</dbReference>
<dbReference type="InterPro" id="IPR001584">
    <property type="entry name" value="Integrase_cat-core"/>
</dbReference>
<dbReference type="Gene3D" id="3.30.420.10">
    <property type="entry name" value="Ribonuclease H-like superfamily/Ribonuclease H"/>
    <property type="match status" value="1"/>
</dbReference>
<feature type="region of interest" description="Disordered" evidence="1">
    <location>
        <begin position="1"/>
        <end position="20"/>
    </location>
</feature>
<evidence type="ECO:0000256" key="1">
    <source>
        <dbReference type="SAM" id="MobiDB-lite"/>
    </source>
</evidence>
<dbReference type="Pfam" id="PF13333">
    <property type="entry name" value="rve_2"/>
    <property type="match status" value="1"/>
</dbReference>